<evidence type="ECO:0000313" key="1">
    <source>
        <dbReference type="EMBL" id="QDB73779.1"/>
    </source>
</evidence>
<accession>A0A4Y5TXP3</accession>
<proteinExistence type="predicted"/>
<sequence length="72" mass="8029">MATRKIKVVCIESTGSAFVVGQKYNAVLMGTDWKVKGLDGYEYGTTRGLRGRIGYVSFDNKEKFVFDIVVSK</sequence>
<gene>
    <name evidence="1" type="ORF">ECP32DNA_00154</name>
</gene>
<dbReference type="Proteomes" id="UP000318988">
    <property type="component" value="Segment"/>
</dbReference>
<dbReference type="EMBL" id="MK883718">
    <property type="protein sequence ID" value="QDB73779.1"/>
    <property type="molecule type" value="Genomic_DNA"/>
</dbReference>
<protein>
    <submittedName>
        <fullName evidence="1">Uncharacterized protein</fullName>
    </submittedName>
</protein>
<name>A0A4Y5TXP3_9CAUD</name>
<organism evidence="1 2">
    <name type="scientific">Escherichia phage vB_EcoM-ECP32</name>
    <dbReference type="NCBI Taxonomy" id="2576874"/>
    <lineage>
        <taxon>Viruses</taxon>
        <taxon>Duplodnaviria</taxon>
        <taxon>Heunggongvirae</taxon>
        <taxon>Uroviricota</taxon>
        <taxon>Caudoviricetes</taxon>
        <taxon>Vequintavirinae</taxon>
        <taxon>Vequintavirus</taxon>
        <taxon>Vequintavirus ECP32</taxon>
    </lineage>
</organism>
<evidence type="ECO:0000313" key="2">
    <source>
        <dbReference type="Proteomes" id="UP000318988"/>
    </source>
</evidence>
<keyword evidence="2" id="KW-1185">Reference proteome</keyword>
<reference evidence="1 2" key="1">
    <citation type="submission" date="2019-05" db="EMBL/GenBank/DDBJ databases">
        <title>Complete genome sequence of E. coli infecting phage vB_EcoM-ECP26 and vB_EcoM-ECP32.</title>
        <authorList>
            <person name="Park D."/>
            <person name="Park J."/>
        </authorList>
    </citation>
    <scope>NUCLEOTIDE SEQUENCE [LARGE SCALE GENOMIC DNA]</scope>
</reference>